<comment type="caution">
    <text evidence="2">Lacks conserved residue(s) required for the propagation of feature annotation.</text>
</comment>
<keyword evidence="2" id="KW-0547">Nucleotide-binding</keyword>
<dbReference type="InterPro" id="IPR036676">
    <property type="entry name" value="PurM-like_C_sf"/>
</dbReference>
<dbReference type="InterPro" id="IPR036921">
    <property type="entry name" value="PurM-like_N_sf"/>
</dbReference>
<feature type="binding site" evidence="2">
    <location>
        <position position="72"/>
    </location>
    <ligand>
        <name>Mg(2+)</name>
        <dbReference type="ChEBI" id="CHEBI:18420"/>
        <label>3</label>
    </ligand>
</feature>
<name>A0ABZ0YXJ4_9GAMM</name>
<dbReference type="EC" id="2.7.4.16" evidence="2"/>
<comment type="pathway">
    <text evidence="2">Cofactor biosynthesis; thiamine diphosphate biosynthesis; thiamine diphosphate from thiamine phosphate: step 1/1.</text>
</comment>
<dbReference type="SUPFAM" id="SSF55326">
    <property type="entry name" value="PurM N-terminal domain-like"/>
    <property type="match status" value="1"/>
</dbReference>
<feature type="domain" description="PurM-like N-terminal" evidence="3">
    <location>
        <begin position="25"/>
        <end position="136"/>
    </location>
</feature>
<accession>A0ABZ0YXJ4</accession>
<protein>
    <recommendedName>
        <fullName evidence="2">Thiamine-monophosphate kinase</fullName>
        <shortName evidence="2">TMP kinase</shortName>
        <shortName evidence="2">Thiamine-phosphate kinase</shortName>
        <ecNumber evidence="2">2.7.4.16</ecNumber>
    </recommendedName>
</protein>
<keyword evidence="2" id="KW-0067">ATP-binding</keyword>
<dbReference type="PANTHER" id="PTHR30270:SF0">
    <property type="entry name" value="THIAMINE-MONOPHOSPHATE KINASE"/>
    <property type="match status" value="1"/>
</dbReference>
<dbReference type="PANTHER" id="PTHR30270">
    <property type="entry name" value="THIAMINE-MONOPHOSPHATE KINASE"/>
    <property type="match status" value="1"/>
</dbReference>
<comment type="miscellaneous">
    <text evidence="2">Reaction mechanism of ThiL seems to utilize a direct, inline transfer of the gamma-phosphate of ATP to TMP rather than a phosphorylated enzyme intermediate.</text>
</comment>
<evidence type="ECO:0000259" key="4">
    <source>
        <dbReference type="Pfam" id="PF02769"/>
    </source>
</evidence>
<feature type="binding site" evidence="2">
    <location>
        <position position="27"/>
    </location>
    <ligand>
        <name>Mg(2+)</name>
        <dbReference type="ChEBI" id="CHEBI:18420"/>
        <label>4</label>
    </ligand>
</feature>
<dbReference type="Gene3D" id="3.30.1330.10">
    <property type="entry name" value="PurM-like, N-terminal domain"/>
    <property type="match status" value="1"/>
</dbReference>
<dbReference type="HAMAP" id="MF_02128">
    <property type="entry name" value="TMP_kinase"/>
    <property type="match status" value="1"/>
</dbReference>
<proteinExistence type="inferred from homology"/>
<dbReference type="EMBL" id="CP140153">
    <property type="protein sequence ID" value="WQH16890.1"/>
    <property type="molecule type" value="Genomic_DNA"/>
</dbReference>
<keyword evidence="2 5" id="KW-0808">Transferase</keyword>
<keyword evidence="2" id="KW-0460">Magnesium</keyword>
<feature type="binding site" evidence="2">
    <location>
        <position position="215"/>
    </location>
    <ligand>
        <name>ATP</name>
        <dbReference type="ChEBI" id="CHEBI:30616"/>
    </ligand>
</feature>
<feature type="binding site" evidence="2">
    <location>
        <position position="72"/>
    </location>
    <ligand>
        <name>Mg(2+)</name>
        <dbReference type="ChEBI" id="CHEBI:18420"/>
        <label>4</label>
    </ligand>
</feature>
<dbReference type="PIRSF" id="PIRSF005303">
    <property type="entry name" value="Thiam_monoph_kin"/>
    <property type="match status" value="1"/>
</dbReference>
<dbReference type="NCBIfam" id="TIGR01379">
    <property type="entry name" value="thiL"/>
    <property type="match status" value="1"/>
</dbReference>
<feature type="binding site" evidence="2">
    <location>
        <position position="265"/>
    </location>
    <ligand>
        <name>substrate</name>
    </ligand>
</feature>
<dbReference type="GO" id="GO:0009030">
    <property type="term" value="F:thiamine-phosphate kinase activity"/>
    <property type="evidence" value="ECO:0007669"/>
    <property type="project" value="UniProtKB-EC"/>
</dbReference>
<gene>
    <name evidence="2 5" type="primary">thiL</name>
    <name evidence="5" type="ORF">SR882_03025</name>
</gene>
<dbReference type="RefSeq" id="WP_322521876.1">
    <property type="nucleotide sequence ID" value="NZ_CP140153.1"/>
</dbReference>
<comment type="similarity">
    <text evidence="2">Belongs to the thiamine-monophosphate kinase family.</text>
</comment>
<evidence type="ECO:0000313" key="5">
    <source>
        <dbReference type="EMBL" id="WQH16890.1"/>
    </source>
</evidence>
<dbReference type="Pfam" id="PF02769">
    <property type="entry name" value="AIRS_C"/>
    <property type="match status" value="1"/>
</dbReference>
<feature type="binding site" evidence="2">
    <location>
        <begin position="118"/>
        <end position="119"/>
    </location>
    <ligand>
        <name>ATP</name>
        <dbReference type="ChEBI" id="CHEBI:30616"/>
    </ligand>
</feature>
<organism evidence="5 6">
    <name type="scientific">Guyparkeria halophila</name>
    <dbReference type="NCBI Taxonomy" id="47960"/>
    <lineage>
        <taxon>Bacteria</taxon>
        <taxon>Pseudomonadati</taxon>
        <taxon>Pseudomonadota</taxon>
        <taxon>Gammaproteobacteria</taxon>
        <taxon>Chromatiales</taxon>
        <taxon>Thioalkalibacteraceae</taxon>
        <taxon>Guyparkeria</taxon>
    </lineage>
</organism>
<feature type="binding site" evidence="2">
    <location>
        <position position="216"/>
    </location>
    <ligand>
        <name>Mg(2+)</name>
        <dbReference type="ChEBI" id="CHEBI:18420"/>
        <label>5</label>
    </ligand>
</feature>
<dbReference type="InterPro" id="IPR010918">
    <property type="entry name" value="PurM-like_C_dom"/>
</dbReference>
<feature type="binding site" evidence="2">
    <location>
        <position position="51"/>
    </location>
    <ligand>
        <name>substrate</name>
    </ligand>
</feature>
<feature type="binding site" evidence="2">
    <location>
        <position position="213"/>
    </location>
    <ligand>
        <name>Mg(2+)</name>
        <dbReference type="ChEBI" id="CHEBI:18420"/>
        <label>3</label>
    </ligand>
</feature>
<evidence type="ECO:0000259" key="3">
    <source>
        <dbReference type="Pfam" id="PF00586"/>
    </source>
</evidence>
<evidence type="ECO:0000313" key="6">
    <source>
        <dbReference type="Proteomes" id="UP001327459"/>
    </source>
</evidence>
<comment type="function">
    <text evidence="2">Catalyzes the ATP-dependent phosphorylation of thiamine-monophosphate (TMP) to form thiamine-pyrophosphate (TPP), the active form of vitamin B1.</text>
</comment>
<feature type="binding site" evidence="2">
    <location>
        <position position="72"/>
    </location>
    <ligand>
        <name>Mg(2+)</name>
        <dbReference type="ChEBI" id="CHEBI:18420"/>
        <label>2</label>
    </ligand>
</feature>
<sequence>MQEFDLIHRYFDWAPAHPEVALAVGDDAAILAPPPGQHVVIATDMLIAGRHFPESTAPEAIAHKALAVNLSDLAAMGAIPLGFTLSLGLPEIDESWLQRFSAGLRAAADRWGCDLVGGDTVRASRLTLSITAFGSVAVGKAIRRGGAQAGDRLAVTGTIGDAALGLMLALETGKAPANLLEADGSYLRERLDCPEPRLSVGRALSGVARAGLDVSDGLLQDLGHMLSASGLSAEIDLDAIPLSPAARRWLEADPTAIDHVLGGGDDYELLLVLPPELPLDPEWGLTLIGRLDDAGAVGEIRERAGRPLPGQRGYDHFTEDGA</sequence>
<feature type="binding site" evidence="2">
    <location>
        <position position="44"/>
    </location>
    <ligand>
        <name>Mg(2+)</name>
        <dbReference type="ChEBI" id="CHEBI:18420"/>
        <label>1</label>
    </ligand>
</feature>
<dbReference type="SUPFAM" id="SSF56042">
    <property type="entry name" value="PurM C-terminal domain-like"/>
    <property type="match status" value="1"/>
</dbReference>
<dbReference type="CDD" id="cd02194">
    <property type="entry name" value="ThiL"/>
    <property type="match status" value="1"/>
</dbReference>
<dbReference type="Gene3D" id="3.90.650.10">
    <property type="entry name" value="PurM-like C-terminal domain"/>
    <property type="match status" value="1"/>
</dbReference>
<feature type="domain" description="PurM-like C-terminal" evidence="4">
    <location>
        <begin position="148"/>
        <end position="276"/>
    </location>
</feature>
<keyword evidence="1 2" id="KW-0784">Thiamine biosynthesis</keyword>
<dbReference type="Proteomes" id="UP001327459">
    <property type="component" value="Chromosome"/>
</dbReference>
<feature type="binding site" evidence="2">
    <location>
        <position position="27"/>
    </location>
    <ligand>
        <name>Mg(2+)</name>
        <dbReference type="ChEBI" id="CHEBI:18420"/>
        <label>3</label>
    </ligand>
</feature>
<feature type="binding site" evidence="2">
    <location>
        <position position="314"/>
    </location>
    <ligand>
        <name>substrate</name>
    </ligand>
</feature>
<keyword evidence="2" id="KW-0479">Metal-binding</keyword>
<reference evidence="5 6" key="1">
    <citation type="submission" date="2023-11" db="EMBL/GenBank/DDBJ databases">
        <title>MicrobeMod: A computational toolkit for identifying prokaryotic methylation and restriction-modification with nanopore sequencing.</title>
        <authorList>
            <person name="Crits-Christoph A."/>
            <person name="Kang S.C."/>
            <person name="Lee H."/>
            <person name="Ostrov N."/>
        </authorList>
    </citation>
    <scope>NUCLEOTIDE SEQUENCE [LARGE SCALE GENOMIC DNA]</scope>
    <source>
        <strain evidence="5 6">ATCC 49870</strain>
    </source>
</reference>
<dbReference type="Pfam" id="PF00586">
    <property type="entry name" value="AIRS"/>
    <property type="match status" value="1"/>
</dbReference>
<keyword evidence="6" id="KW-1185">Reference proteome</keyword>
<feature type="binding site" evidence="2">
    <location>
        <position position="44"/>
    </location>
    <ligand>
        <name>Mg(2+)</name>
        <dbReference type="ChEBI" id="CHEBI:18420"/>
        <label>2</label>
    </ligand>
</feature>
<feature type="binding site" evidence="2">
    <location>
        <position position="43"/>
    </location>
    <ligand>
        <name>Mg(2+)</name>
        <dbReference type="ChEBI" id="CHEBI:18420"/>
        <label>1</label>
    </ligand>
</feature>
<evidence type="ECO:0000256" key="1">
    <source>
        <dbReference type="ARBA" id="ARBA00022977"/>
    </source>
</evidence>
<comment type="catalytic activity">
    <reaction evidence="2">
        <text>thiamine phosphate + ATP = thiamine diphosphate + ADP</text>
        <dbReference type="Rhea" id="RHEA:15913"/>
        <dbReference type="ChEBI" id="CHEBI:30616"/>
        <dbReference type="ChEBI" id="CHEBI:37575"/>
        <dbReference type="ChEBI" id="CHEBI:58937"/>
        <dbReference type="ChEBI" id="CHEBI:456216"/>
        <dbReference type="EC" id="2.7.4.16"/>
    </reaction>
</comment>
<keyword evidence="2 5" id="KW-0418">Kinase</keyword>
<feature type="binding site" evidence="2">
    <location>
        <position position="144"/>
    </location>
    <ligand>
        <name>ATP</name>
        <dbReference type="ChEBI" id="CHEBI:30616"/>
    </ligand>
</feature>
<feature type="binding site" evidence="2">
    <location>
        <position position="119"/>
    </location>
    <ligand>
        <name>Mg(2+)</name>
        <dbReference type="ChEBI" id="CHEBI:18420"/>
        <label>1</label>
    </ligand>
</feature>
<dbReference type="InterPro" id="IPR016188">
    <property type="entry name" value="PurM-like_N"/>
</dbReference>
<dbReference type="InterPro" id="IPR006283">
    <property type="entry name" value="ThiL-like"/>
</dbReference>
<evidence type="ECO:0000256" key="2">
    <source>
        <dbReference type="HAMAP-Rule" id="MF_02128"/>
    </source>
</evidence>